<evidence type="ECO:0000256" key="1">
    <source>
        <dbReference type="ARBA" id="ARBA00002190"/>
    </source>
</evidence>
<dbReference type="Proteomes" id="UP001473424">
    <property type="component" value="Chromosome"/>
</dbReference>
<evidence type="ECO:0000256" key="6">
    <source>
        <dbReference type="RuleBase" id="RU365089"/>
    </source>
</evidence>
<sequence>MVFISYPAEIKRVIYTTNAIESVNSQLRKVIRNKKVFPNDMAFFKIFYLAIENITKNEQCPFKIEIQQLLILW</sequence>
<dbReference type="PANTHER" id="PTHR33217">
    <property type="entry name" value="TRANSPOSASE FOR INSERTION SEQUENCE ELEMENT IS1081"/>
    <property type="match status" value="1"/>
</dbReference>
<comment type="similarity">
    <text evidence="2 6">Belongs to the transposase mutator family.</text>
</comment>
<dbReference type="InterPro" id="IPR001207">
    <property type="entry name" value="Transposase_mutator"/>
</dbReference>
<keyword evidence="6" id="KW-0814">Transposable element</keyword>
<organism evidence="7 8">
    <name type="scientific">Spiroplasma ixodetis</name>
    <dbReference type="NCBI Taxonomy" id="2141"/>
    <lineage>
        <taxon>Bacteria</taxon>
        <taxon>Bacillati</taxon>
        <taxon>Mycoplasmatota</taxon>
        <taxon>Mollicutes</taxon>
        <taxon>Entomoplasmatales</taxon>
        <taxon>Spiroplasmataceae</taxon>
        <taxon>Spiroplasma</taxon>
    </lineage>
</organism>
<comment type="function">
    <text evidence="1 6">Required for the transposition of the insertion element.</text>
</comment>
<evidence type="ECO:0000313" key="7">
    <source>
        <dbReference type="EMBL" id="BET38251.1"/>
    </source>
</evidence>
<dbReference type="EMBL" id="AP028955">
    <property type="protein sequence ID" value="BET38251.1"/>
    <property type="molecule type" value="Genomic_DNA"/>
</dbReference>
<evidence type="ECO:0000313" key="8">
    <source>
        <dbReference type="Proteomes" id="UP001473424"/>
    </source>
</evidence>
<dbReference type="Pfam" id="PF00872">
    <property type="entry name" value="Transposase_mut"/>
    <property type="match status" value="1"/>
</dbReference>
<keyword evidence="4 6" id="KW-0238">DNA-binding</keyword>
<keyword evidence="8" id="KW-1185">Reference proteome</keyword>
<evidence type="ECO:0000256" key="3">
    <source>
        <dbReference type="ARBA" id="ARBA00022578"/>
    </source>
</evidence>
<keyword evidence="3 6" id="KW-0815">Transposition</keyword>
<dbReference type="PANTHER" id="PTHR33217:SF8">
    <property type="entry name" value="MUTATOR FAMILY TRANSPOSASE"/>
    <property type="match status" value="1"/>
</dbReference>
<protein>
    <recommendedName>
        <fullName evidence="6">Mutator family transposase</fullName>
    </recommendedName>
</protein>
<evidence type="ECO:0000256" key="2">
    <source>
        <dbReference type="ARBA" id="ARBA00010961"/>
    </source>
</evidence>
<proteinExistence type="inferred from homology"/>
<keyword evidence="5 6" id="KW-0233">DNA recombination</keyword>
<gene>
    <name evidence="7" type="ORF">SAP269_08400</name>
</gene>
<name>A0ABN7BVX7_9MOLU</name>
<reference evidence="8" key="1">
    <citation type="journal article" date="2024" name="FEMS Microbiol. Lett.">
        <title>Genomic insights into Spiroplasma endosymbionts that induce male-killing and protective phenotypes in the pea aphid.</title>
        <authorList>
            <person name="Arai H."/>
            <person name="Legeai F."/>
            <person name="Kageyama D."/>
            <person name="Sugio A."/>
            <person name="Simon J.C."/>
        </authorList>
    </citation>
    <scope>NUCLEOTIDE SEQUENCE [LARGE SCALE GENOMIC DNA]</scope>
    <source>
        <strain evidence="8">sAp269</strain>
    </source>
</reference>
<evidence type="ECO:0000256" key="4">
    <source>
        <dbReference type="ARBA" id="ARBA00023125"/>
    </source>
</evidence>
<accession>A0ABN7BVX7</accession>
<evidence type="ECO:0000256" key="5">
    <source>
        <dbReference type="ARBA" id="ARBA00023172"/>
    </source>
</evidence>